<dbReference type="Proteomes" id="UP000494040">
    <property type="component" value="Unassembled WGS sequence"/>
</dbReference>
<dbReference type="GeneID" id="106671140"/>
<protein>
    <submittedName>
        <fullName evidence="2">Uncharacterized protein</fullName>
    </submittedName>
</protein>
<dbReference type="EnsemblMetazoa" id="XM_014401992.2">
    <property type="protein sequence ID" value="XP_014257478.1"/>
    <property type="gene ID" value="LOC106671140"/>
</dbReference>
<feature type="region of interest" description="Disordered" evidence="1">
    <location>
        <begin position="73"/>
        <end position="108"/>
    </location>
</feature>
<feature type="region of interest" description="Disordered" evidence="1">
    <location>
        <begin position="1"/>
        <end position="50"/>
    </location>
</feature>
<evidence type="ECO:0000313" key="3">
    <source>
        <dbReference type="Proteomes" id="UP000494040"/>
    </source>
</evidence>
<reference evidence="2" key="1">
    <citation type="submission" date="2022-01" db="UniProtKB">
        <authorList>
            <consortium name="EnsemblMetazoa"/>
        </authorList>
    </citation>
    <scope>IDENTIFICATION</scope>
</reference>
<evidence type="ECO:0000313" key="2">
    <source>
        <dbReference type="EnsemblMetazoa" id="XP_014257478.1"/>
    </source>
</evidence>
<accession>A0A8I6S7S5</accession>
<dbReference type="AlphaFoldDB" id="A0A8I6S7S5"/>
<evidence type="ECO:0000256" key="1">
    <source>
        <dbReference type="SAM" id="MobiDB-lite"/>
    </source>
</evidence>
<dbReference type="KEGG" id="clec:106671140"/>
<name>A0A8I6S7S5_CIMLE</name>
<sequence>MGTVNMEENEAKLGTNMAPRKQDAATNTSKKRKFFRPKDPDPALGQNATPVEKKTMAMPEDDTEVKFLVPKTPLPISPVAKPQTAGLEKRQVKKADAKSSSRKRTTREITKREVDTVLHYFALNPIFDKL</sequence>
<organism evidence="2 3">
    <name type="scientific">Cimex lectularius</name>
    <name type="common">Bed bug</name>
    <name type="synonym">Acanthia lectularia</name>
    <dbReference type="NCBI Taxonomy" id="79782"/>
    <lineage>
        <taxon>Eukaryota</taxon>
        <taxon>Metazoa</taxon>
        <taxon>Ecdysozoa</taxon>
        <taxon>Arthropoda</taxon>
        <taxon>Hexapoda</taxon>
        <taxon>Insecta</taxon>
        <taxon>Pterygota</taxon>
        <taxon>Neoptera</taxon>
        <taxon>Paraneoptera</taxon>
        <taxon>Hemiptera</taxon>
        <taxon>Heteroptera</taxon>
        <taxon>Panheteroptera</taxon>
        <taxon>Cimicomorpha</taxon>
        <taxon>Cimicidae</taxon>
        <taxon>Cimex</taxon>
    </lineage>
</organism>
<proteinExistence type="predicted"/>
<keyword evidence="3" id="KW-1185">Reference proteome</keyword>
<dbReference type="RefSeq" id="XP_014257478.1">
    <property type="nucleotide sequence ID" value="XM_014401992.2"/>
</dbReference>
<feature type="compositionally biased region" description="Basic and acidic residues" evidence="1">
    <location>
        <begin position="87"/>
        <end position="99"/>
    </location>
</feature>